<evidence type="ECO:0000313" key="3">
    <source>
        <dbReference type="Proteomes" id="UP001500466"/>
    </source>
</evidence>
<keyword evidence="3" id="KW-1185">Reference proteome</keyword>
<reference evidence="3" key="1">
    <citation type="journal article" date="2019" name="Int. J. Syst. Evol. Microbiol.">
        <title>The Global Catalogue of Microorganisms (GCM) 10K type strain sequencing project: providing services to taxonomists for standard genome sequencing and annotation.</title>
        <authorList>
            <consortium name="The Broad Institute Genomics Platform"/>
            <consortium name="The Broad Institute Genome Sequencing Center for Infectious Disease"/>
            <person name="Wu L."/>
            <person name="Ma J."/>
        </authorList>
    </citation>
    <scope>NUCLEOTIDE SEQUENCE [LARGE SCALE GENOMIC DNA]</scope>
    <source>
        <strain evidence="3">JCM 17986</strain>
    </source>
</reference>
<evidence type="ECO:0008006" key="4">
    <source>
        <dbReference type="Google" id="ProtNLM"/>
    </source>
</evidence>
<feature type="chain" id="PRO_5046535505" description="Secreted protein" evidence="1">
    <location>
        <begin position="32"/>
        <end position="139"/>
    </location>
</feature>
<evidence type="ECO:0000313" key="2">
    <source>
        <dbReference type="EMBL" id="GAA4969984.1"/>
    </source>
</evidence>
<organism evidence="2 3">
    <name type="scientific">Yinghuangia aomiensis</name>
    <dbReference type="NCBI Taxonomy" id="676205"/>
    <lineage>
        <taxon>Bacteria</taxon>
        <taxon>Bacillati</taxon>
        <taxon>Actinomycetota</taxon>
        <taxon>Actinomycetes</taxon>
        <taxon>Kitasatosporales</taxon>
        <taxon>Streptomycetaceae</taxon>
        <taxon>Yinghuangia</taxon>
    </lineage>
</organism>
<protein>
    <recommendedName>
        <fullName evidence="4">Secreted protein</fullName>
    </recommendedName>
</protein>
<dbReference type="EMBL" id="BAABHS010000013">
    <property type="protein sequence ID" value="GAA4969984.1"/>
    <property type="molecule type" value="Genomic_DNA"/>
</dbReference>
<evidence type="ECO:0000256" key="1">
    <source>
        <dbReference type="SAM" id="SignalP"/>
    </source>
</evidence>
<sequence>MRTSFKRAAATAATTMALVAGTAICASSASAADHDVYSADAAPGGYIWPQGMAYFFSYGERFELHDDVADGDGVALRIDFYSSTGYYRYDNRYFGGGAGKTQPFDYEFAEDRKIRFSVCAQNGPSGARYNCGDWTYATA</sequence>
<proteinExistence type="predicted"/>
<name>A0ABP9HG40_9ACTN</name>
<keyword evidence="1" id="KW-0732">Signal</keyword>
<dbReference type="RefSeq" id="WP_345676854.1">
    <property type="nucleotide sequence ID" value="NZ_BAABHS010000013.1"/>
</dbReference>
<feature type="signal peptide" evidence="1">
    <location>
        <begin position="1"/>
        <end position="31"/>
    </location>
</feature>
<gene>
    <name evidence="2" type="ORF">GCM10023205_39240</name>
</gene>
<comment type="caution">
    <text evidence="2">The sequence shown here is derived from an EMBL/GenBank/DDBJ whole genome shotgun (WGS) entry which is preliminary data.</text>
</comment>
<dbReference type="Proteomes" id="UP001500466">
    <property type="component" value="Unassembled WGS sequence"/>
</dbReference>
<accession>A0ABP9HG40</accession>